<reference evidence="4" key="1">
    <citation type="journal article" date="2020" name="mSystems">
        <title>Genome- and Community-Level Interaction Insights into Carbon Utilization and Element Cycling Functions of Hydrothermarchaeota in Hydrothermal Sediment.</title>
        <authorList>
            <person name="Zhou Z."/>
            <person name="Liu Y."/>
            <person name="Xu W."/>
            <person name="Pan J."/>
            <person name="Luo Z.H."/>
            <person name="Li M."/>
        </authorList>
    </citation>
    <scope>NUCLEOTIDE SEQUENCE [LARGE SCALE GENOMIC DNA]</scope>
    <source>
        <strain evidence="4">SpSt-456</strain>
    </source>
</reference>
<feature type="binding site" evidence="3">
    <location>
        <position position="301"/>
    </location>
    <ligand>
        <name>Mg(2+)</name>
        <dbReference type="ChEBI" id="CHEBI:18420"/>
        <label>1</label>
    </ligand>
</feature>
<keyword evidence="2 4" id="KW-0378">Hydrolase</keyword>
<accession>A0A832A2Z6</accession>
<feature type="binding site" evidence="3">
    <location>
        <position position="97"/>
    </location>
    <ligand>
        <name>Mg(2+)</name>
        <dbReference type="ChEBI" id="CHEBI:18420"/>
        <label>1</label>
    </ligand>
</feature>
<dbReference type="InterPro" id="IPR011989">
    <property type="entry name" value="ARM-like"/>
</dbReference>
<dbReference type="InterPro" id="IPR036705">
    <property type="entry name" value="Ribosyl_crysJ1_sf"/>
</dbReference>
<feature type="binding site" evidence="3">
    <location>
        <position position="300"/>
    </location>
    <ligand>
        <name>Mg(2+)</name>
        <dbReference type="ChEBI" id="CHEBI:18420"/>
        <label>1</label>
    </ligand>
</feature>
<dbReference type="GO" id="GO:0016787">
    <property type="term" value="F:hydrolase activity"/>
    <property type="evidence" value="ECO:0007669"/>
    <property type="project" value="UniProtKB-KW"/>
</dbReference>
<dbReference type="Pfam" id="PF03747">
    <property type="entry name" value="ADP_ribosyl_GH"/>
    <property type="match status" value="1"/>
</dbReference>
<dbReference type="SUPFAM" id="SSF48371">
    <property type="entry name" value="ARM repeat"/>
    <property type="match status" value="1"/>
</dbReference>
<name>A0A832A2Z6_9BACT</name>
<evidence type="ECO:0000256" key="2">
    <source>
        <dbReference type="ARBA" id="ARBA00022801"/>
    </source>
</evidence>
<comment type="cofactor">
    <cofactor evidence="3">
        <name>Mg(2+)</name>
        <dbReference type="ChEBI" id="CHEBI:18420"/>
    </cofactor>
    <text evidence="3">Binds 2 magnesium ions per subunit.</text>
</comment>
<dbReference type="InterPro" id="IPR050792">
    <property type="entry name" value="ADP-ribosylglycohydrolase"/>
</dbReference>
<dbReference type="Gene3D" id="1.25.10.10">
    <property type="entry name" value="Leucine-rich Repeat Variant"/>
    <property type="match status" value="1"/>
</dbReference>
<feature type="binding site" evidence="3">
    <location>
        <position position="96"/>
    </location>
    <ligand>
        <name>Mg(2+)</name>
        <dbReference type="ChEBI" id="CHEBI:18420"/>
        <label>1</label>
    </ligand>
</feature>
<feature type="binding site" evidence="3">
    <location>
        <position position="98"/>
    </location>
    <ligand>
        <name>Mg(2+)</name>
        <dbReference type="ChEBI" id="CHEBI:18420"/>
        <label>1</label>
    </ligand>
</feature>
<evidence type="ECO:0000313" key="4">
    <source>
        <dbReference type="EMBL" id="HFK97593.1"/>
    </source>
</evidence>
<dbReference type="PANTHER" id="PTHR16222:SF24">
    <property type="entry name" value="ADP-RIBOSYLHYDROLASE ARH3"/>
    <property type="match status" value="1"/>
</dbReference>
<organism evidence="4">
    <name type="scientific">Desulfacinum infernum</name>
    <dbReference type="NCBI Taxonomy" id="35837"/>
    <lineage>
        <taxon>Bacteria</taxon>
        <taxon>Pseudomonadati</taxon>
        <taxon>Thermodesulfobacteriota</taxon>
        <taxon>Syntrophobacteria</taxon>
        <taxon>Syntrophobacterales</taxon>
        <taxon>Syntrophobacteraceae</taxon>
        <taxon>Desulfacinum</taxon>
    </lineage>
</organism>
<dbReference type="EMBL" id="DSTK01000030">
    <property type="protein sequence ID" value="HFK97593.1"/>
    <property type="molecule type" value="Genomic_DNA"/>
</dbReference>
<gene>
    <name evidence="4" type="ORF">ENS06_09790</name>
</gene>
<dbReference type="InterPro" id="IPR016024">
    <property type="entry name" value="ARM-type_fold"/>
</dbReference>
<keyword evidence="3" id="KW-0460">Magnesium</keyword>
<dbReference type="SUPFAM" id="SSF101478">
    <property type="entry name" value="ADP-ribosylglycohydrolase"/>
    <property type="match status" value="1"/>
</dbReference>
<dbReference type="InterPro" id="IPR005502">
    <property type="entry name" value="Ribosyl_crysJ1"/>
</dbReference>
<feature type="binding site" evidence="3">
    <location>
        <position position="298"/>
    </location>
    <ligand>
        <name>Mg(2+)</name>
        <dbReference type="ChEBI" id="CHEBI:18420"/>
        <label>1</label>
    </ligand>
</feature>
<evidence type="ECO:0000256" key="1">
    <source>
        <dbReference type="ARBA" id="ARBA00010702"/>
    </source>
</evidence>
<comment type="caution">
    <text evidence="4">The sequence shown here is derived from an EMBL/GenBank/DDBJ whole genome shotgun (WGS) entry which is preliminary data.</text>
</comment>
<protein>
    <submittedName>
        <fullName evidence="4">ADP-ribosylglycohydrolase family protein</fullName>
    </submittedName>
</protein>
<proteinExistence type="inferred from homology"/>
<keyword evidence="3" id="KW-0479">Metal-binding</keyword>
<dbReference type="PANTHER" id="PTHR16222">
    <property type="entry name" value="ADP-RIBOSYLGLYCOHYDROLASE"/>
    <property type="match status" value="1"/>
</dbReference>
<sequence length="1046" mass="116498">METPSKRLPFGSGWTEYETLSIREKEETDTVVGSLPEKDRRKDRIAGCLLGVAIGDALGAPFEHLPPGETCRLLEKTGGRVLDFHGSWNGPKGGWTDDTCLTLAACQGFLQAARTGGPIPSALHRALRNVGADPGFRKPGKTILNTVLTGFPDVDAWSNGALMRIAPAAVYAVLANASRSQAAHLALFLARLTHGHPLAVFPAVECALALLSIFQGDERVPEDLRDLSALEDFVQEHHRYEEYSEARNRPMRALPPSSGLWMWRLVFEHLLKMTPGRPWSCLPPFEEGLIRVVSDSYDRDTAGAIAGAILGAYWGASAIPERWVAGVERSSDILGMAEEMAEAIKPHENVFHPVMAANTLRTEVYRFPLDPGRIQDSLTARMASLRSRFEQDVASGRLGFALLILPEPSTNAGRLLVLSSPEPVTSFDWKPLNPHLPWETWGEIAGYLEEWKEHPAYTPMAPLISKSRFSFVWSFSSPWENVIWEVVESGLPPMVLLDGRWAEPDGSILCHLEGGPTKEDLPGNRIFRLEERCVQAMERILDGSDLRLDPLEASFLLKAFVSQRAIGNRVTADDLQTVSRFWWTALVLFHAKLHEELAALVDHRSLWEEIARYLAQVPRERLLEVFRVLRSSTYRDARRLALRIGIVLGGDAPWTDMIGFLQDSDPQVRADMLQALDSLDASQVRSFLHAYAGMDGPPASLTGGGRACLKQLLMELMQEADQPTRRSWKKEPYLRASLCRHLLGDTEETVRLSLVAMLQQEDVWRVVARDLLQEPGQEPLLSVLWDSKTESTRRLAARLLAVVGSRAPEETVRGILEDSSGAEEFVRAVRSLKEDQTLWHERVSKPYPAGWFDLLLKSEEESFLIAALDVVEAFSLEETLAEKIMALALPHRPKVALGAAGAIACFPNGIPRAFDIVKYLLREGPKGLGEGIADFLIHRLATEESRVAVSHLLDLLDSGNAPVSEAAAYVLAWAGDESVIPHLKRASRRHRNRRMIQEAQMVLQGKHKELSASMGYFRALHPITRRLIDRARKIHEQKRDQGKDGP</sequence>
<dbReference type="Gene3D" id="1.10.4080.10">
    <property type="entry name" value="ADP-ribosylation/Crystallin J1"/>
    <property type="match status" value="1"/>
</dbReference>
<comment type="similarity">
    <text evidence="1">Belongs to the ADP-ribosylglycohydrolase family.</text>
</comment>
<evidence type="ECO:0000256" key="3">
    <source>
        <dbReference type="PIRSR" id="PIRSR605502-1"/>
    </source>
</evidence>
<dbReference type="GO" id="GO:0046872">
    <property type="term" value="F:metal ion binding"/>
    <property type="evidence" value="ECO:0007669"/>
    <property type="project" value="UniProtKB-KW"/>
</dbReference>
<dbReference type="AlphaFoldDB" id="A0A832A2Z6"/>